<evidence type="ECO:0000256" key="3">
    <source>
        <dbReference type="ARBA" id="ARBA00022989"/>
    </source>
</evidence>
<proteinExistence type="predicted"/>
<evidence type="ECO:0000256" key="6">
    <source>
        <dbReference type="ARBA" id="ARBA00023136"/>
    </source>
</evidence>
<accession>A0A1V9XN16</accession>
<evidence type="ECO:0000259" key="8">
    <source>
        <dbReference type="Pfam" id="PF04116"/>
    </source>
</evidence>
<name>A0A1V9XN16_9ACAR</name>
<keyword evidence="6 7" id="KW-0472">Membrane</keyword>
<keyword evidence="2 7" id="KW-0812">Transmembrane</keyword>
<evidence type="ECO:0000313" key="9">
    <source>
        <dbReference type="EMBL" id="OQR74904.1"/>
    </source>
</evidence>
<dbReference type="EMBL" id="MNPL01007181">
    <property type="protein sequence ID" value="OQR74904.1"/>
    <property type="molecule type" value="Genomic_DNA"/>
</dbReference>
<feature type="domain" description="Fatty acid hydroxylase" evidence="8">
    <location>
        <begin position="141"/>
        <end position="275"/>
    </location>
</feature>
<dbReference type="GO" id="GO:0005506">
    <property type="term" value="F:iron ion binding"/>
    <property type="evidence" value="ECO:0007669"/>
    <property type="project" value="InterPro"/>
</dbReference>
<evidence type="ECO:0000256" key="5">
    <source>
        <dbReference type="ARBA" id="ARBA00023098"/>
    </source>
</evidence>
<evidence type="ECO:0000256" key="7">
    <source>
        <dbReference type="SAM" id="Phobius"/>
    </source>
</evidence>
<dbReference type="AlphaFoldDB" id="A0A1V9XN16"/>
<dbReference type="Pfam" id="PF04116">
    <property type="entry name" value="FA_hydroxylase"/>
    <property type="match status" value="1"/>
</dbReference>
<keyword evidence="3 7" id="KW-1133">Transmembrane helix</keyword>
<dbReference type="GO" id="GO:0008610">
    <property type="term" value="P:lipid biosynthetic process"/>
    <property type="evidence" value="ECO:0007669"/>
    <property type="project" value="InterPro"/>
</dbReference>
<dbReference type="InterPro" id="IPR051689">
    <property type="entry name" value="Sterol_desaturase/TMEM195"/>
</dbReference>
<feature type="transmembrane region" description="Helical" evidence="7">
    <location>
        <begin position="446"/>
        <end position="467"/>
    </location>
</feature>
<dbReference type="GO" id="GO:0005783">
    <property type="term" value="C:endoplasmic reticulum"/>
    <property type="evidence" value="ECO:0007669"/>
    <property type="project" value="TreeGrafter"/>
</dbReference>
<gene>
    <name evidence="9" type="ORF">BIW11_08771</name>
</gene>
<evidence type="ECO:0000256" key="2">
    <source>
        <dbReference type="ARBA" id="ARBA00022692"/>
    </source>
</evidence>
<dbReference type="InterPro" id="IPR006694">
    <property type="entry name" value="Fatty_acid_hydroxylase"/>
</dbReference>
<organism evidence="9 10">
    <name type="scientific">Tropilaelaps mercedesae</name>
    <dbReference type="NCBI Taxonomy" id="418985"/>
    <lineage>
        <taxon>Eukaryota</taxon>
        <taxon>Metazoa</taxon>
        <taxon>Ecdysozoa</taxon>
        <taxon>Arthropoda</taxon>
        <taxon>Chelicerata</taxon>
        <taxon>Arachnida</taxon>
        <taxon>Acari</taxon>
        <taxon>Parasitiformes</taxon>
        <taxon>Mesostigmata</taxon>
        <taxon>Gamasina</taxon>
        <taxon>Dermanyssoidea</taxon>
        <taxon>Laelapidae</taxon>
        <taxon>Tropilaelaps</taxon>
    </lineage>
</organism>
<dbReference type="STRING" id="418985.A0A1V9XN16"/>
<evidence type="ECO:0000256" key="4">
    <source>
        <dbReference type="ARBA" id="ARBA00023002"/>
    </source>
</evidence>
<comment type="subcellular location">
    <subcellularLocation>
        <location evidence="1">Endomembrane system</location>
        <topology evidence="1">Multi-pass membrane protein</topology>
    </subcellularLocation>
</comment>
<dbReference type="Proteomes" id="UP000192247">
    <property type="component" value="Unassembled WGS sequence"/>
</dbReference>
<protein>
    <submittedName>
        <fullName evidence="9">Alkylglycerol monooxygenase-like</fullName>
    </submittedName>
</protein>
<keyword evidence="5" id="KW-0443">Lipid metabolism</keyword>
<keyword evidence="9" id="KW-0503">Monooxygenase</keyword>
<dbReference type="PANTHER" id="PTHR21624">
    <property type="entry name" value="STEROL DESATURASE-RELATED PROTEIN"/>
    <property type="match status" value="1"/>
</dbReference>
<dbReference type="InParanoid" id="A0A1V9XN16"/>
<keyword evidence="10" id="KW-1185">Reference proteome</keyword>
<keyword evidence="4" id="KW-0560">Oxidoreductase</keyword>
<reference evidence="9 10" key="1">
    <citation type="journal article" date="2017" name="Gigascience">
        <title>Draft genome of the honey bee ectoparasitic mite, Tropilaelaps mercedesae, is shaped by the parasitic life history.</title>
        <authorList>
            <person name="Dong X."/>
            <person name="Armstrong S.D."/>
            <person name="Xia D."/>
            <person name="Makepeace B.L."/>
            <person name="Darby A.C."/>
            <person name="Kadowaki T."/>
        </authorList>
    </citation>
    <scope>NUCLEOTIDE SEQUENCE [LARGE SCALE GENOMIC DNA]</scope>
    <source>
        <strain evidence="9">Wuxi-XJTLU</strain>
    </source>
</reference>
<evidence type="ECO:0000313" key="10">
    <source>
        <dbReference type="Proteomes" id="UP000192247"/>
    </source>
</evidence>
<dbReference type="OrthoDB" id="6354873at2759"/>
<feature type="transmembrane region" description="Helical" evidence="7">
    <location>
        <begin position="390"/>
        <end position="409"/>
    </location>
</feature>
<dbReference type="GO" id="GO:0016020">
    <property type="term" value="C:membrane"/>
    <property type="evidence" value="ECO:0007669"/>
    <property type="project" value="GOC"/>
</dbReference>
<evidence type="ECO:0000256" key="1">
    <source>
        <dbReference type="ARBA" id="ARBA00004127"/>
    </source>
</evidence>
<sequence length="484" mass="56100">MALLSASWQQLSERANCSNPKLCRLENSYNNLGLHMRFLLMAVHPAEVLTEENLSPLKDLANECTPSFAIFVLLEYIIVRLLRGRWPHLGEYLPNIYNGGALQSIRLAFHVAEFYVYNLIYHQWHWQYADTINWKTWPAWITLTVVLDLCYYIFHRSAHEMAVFWTMHQVHHSSDFFNLSISFRIPHLHDFVHSGVFYMPLAMLGVPVEVTFVNKTLNLLYQFWTHTEAIPKLPWPIEYVFNTPSHHRVHHARQAKYLDKNYGSFLIIWDRMFGTFCEEEEQPIYGLTTPQRSVNFIYYQFAGIVELHEKVRSMKGWKNKLQCLVKGPGWKPGSPWTGYLKNVPTPDPADEPQFVTLTWFWQLFLVLDFSLSLALFGLVLIRYDQIPRSVLYIAIVVFYAQGYCAARVLEGNPLAAPLQAAKFASLSFLSKPAWDIFGRFTPCESLILSISESIAFSLFVVACIHVSTTFTDRLSTKILEPKLE</sequence>
<dbReference type="PANTHER" id="PTHR21624:SF1">
    <property type="entry name" value="ALKYLGLYCEROL MONOOXYGENASE"/>
    <property type="match status" value="1"/>
</dbReference>
<comment type="caution">
    <text evidence="9">The sequence shown here is derived from an EMBL/GenBank/DDBJ whole genome shotgun (WGS) entry which is preliminary data.</text>
</comment>
<dbReference type="GO" id="GO:0050479">
    <property type="term" value="F:glyceryl-ether monooxygenase activity"/>
    <property type="evidence" value="ECO:0007669"/>
    <property type="project" value="TreeGrafter"/>
</dbReference>
<dbReference type="GO" id="GO:0006643">
    <property type="term" value="P:membrane lipid metabolic process"/>
    <property type="evidence" value="ECO:0007669"/>
    <property type="project" value="TreeGrafter"/>
</dbReference>
<feature type="transmembrane region" description="Helical" evidence="7">
    <location>
        <begin position="359"/>
        <end position="383"/>
    </location>
</feature>